<dbReference type="AlphaFoldDB" id="A0A4R6UKL1"/>
<sequence length="113" mass="12895">MDDSGRLWRLCEGDETVAEIEITEADFPWLHGRLRARPGLERWRPVFAEDLALSRHLEEHADADRVARSDELYERLNADLALVAPDGAAVAEFLLHVDGDEAWFRWIDAGPDE</sequence>
<organism evidence="1 2">
    <name type="scientific">Actinorugispora endophytica</name>
    <dbReference type="NCBI Taxonomy" id="1605990"/>
    <lineage>
        <taxon>Bacteria</taxon>
        <taxon>Bacillati</taxon>
        <taxon>Actinomycetota</taxon>
        <taxon>Actinomycetes</taxon>
        <taxon>Streptosporangiales</taxon>
        <taxon>Nocardiopsidaceae</taxon>
        <taxon>Actinorugispora</taxon>
    </lineage>
</organism>
<name>A0A4R6UKL1_9ACTN</name>
<gene>
    <name evidence="1" type="ORF">EV190_12820</name>
</gene>
<reference evidence="1 2" key="1">
    <citation type="submission" date="2019-03" db="EMBL/GenBank/DDBJ databases">
        <title>Genomic Encyclopedia of Type Strains, Phase IV (KMG-IV): sequencing the most valuable type-strain genomes for metagenomic binning, comparative biology and taxonomic classification.</title>
        <authorList>
            <person name="Goeker M."/>
        </authorList>
    </citation>
    <scope>NUCLEOTIDE SEQUENCE [LARGE SCALE GENOMIC DNA]</scope>
    <source>
        <strain evidence="1 2">DSM 46770</strain>
    </source>
</reference>
<evidence type="ECO:0000313" key="2">
    <source>
        <dbReference type="Proteomes" id="UP000295281"/>
    </source>
</evidence>
<dbReference type="EMBL" id="SNYN01000028">
    <property type="protein sequence ID" value="TDQ45863.1"/>
    <property type="molecule type" value="Genomic_DNA"/>
</dbReference>
<evidence type="ECO:0000313" key="1">
    <source>
        <dbReference type="EMBL" id="TDQ45863.1"/>
    </source>
</evidence>
<keyword evidence="2" id="KW-1185">Reference proteome</keyword>
<dbReference type="Proteomes" id="UP000295281">
    <property type="component" value="Unassembled WGS sequence"/>
</dbReference>
<accession>A0A4R6UKL1</accession>
<dbReference type="OrthoDB" id="3394546at2"/>
<comment type="caution">
    <text evidence="1">The sequence shown here is derived from an EMBL/GenBank/DDBJ whole genome shotgun (WGS) entry which is preliminary data.</text>
</comment>
<protein>
    <submittedName>
        <fullName evidence="1">Uncharacterized protein</fullName>
    </submittedName>
</protein>
<proteinExistence type="predicted"/>
<dbReference type="RefSeq" id="WP_133743341.1">
    <property type="nucleotide sequence ID" value="NZ_SNYN01000028.1"/>
</dbReference>